<dbReference type="InterPro" id="IPR035704">
    <property type="entry name" value="SNX8/Mvp1_PX"/>
</dbReference>
<sequence length="763" mass="84262">MSLFGDSPPGSRSLLFSGEPGIFGDDDNGGDNGAWAGATSPTSRLHNNIPKHIRSQNLGDVVKSLLTEENAEIPRDYYSVYEKLVSEFGDGADGKVEARGATDRVLDEAEVFGEERSKIWDVVVGKKDLVGRGEVWCLLAMTGLVQEGEHDIGVDSVDVRRSHLPVPRLKGLAPPPQPYQQNGDPTTPPAEDPQSPKSPTADKPAFVSRNQPSTPISTAPVRAQNAAALFSSSVDDPWGAHQSAINNAVVSSSSQAAPSMSSPPQQHTDNFSALDGSLDRHTEEDLDEHEPDDLHAALRNNNAARTSVSSTWGTDAFGGQQGFGTDIYTQSILGSGFNDHPGLGARHGSFGGLGGNRVSGSDHTIPNGIGASGIERIKAAMKAPEEHVVVNILPEKEGMFMFQHRNYQITSARRGSRVVRRYSDFVWLLDCLHKRYPFRALPLLPPKRLAVNGHHLADTAFLERRRRGLHRFVNALVRHPTLSQEQLVIMFLTVPTELSVWRKQATFSVVDEFANRSLPADLEASLPRDLTETFETVRSGLRKSAEIYIQLCQLVDRLEKRHEGIAADYGRFAGCLSSLTDASEATYAVDTGDIPLLNDGLSAVAKSLNQSRALLEDEAKAWDCGVLEDLKRQRDTLVSMRELFERYDRLAGNTIPALQKRIESNKKKLEVLRNKPQELKKPGEVEKVEEAVKRDLEDIEKQRVRGILIRECVRDELVFFQGSQYHVSKLHQEWSTERVKYAELQAEGWRGLQQEVEGMPTGE</sequence>
<evidence type="ECO:0000259" key="12">
    <source>
        <dbReference type="PROSITE" id="PS50195"/>
    </source>
</evidence>
<evidence type="ECO:0000256" key="1">
    <source>
        <dbReference type="ARBA" id="ARBA00002474"/>
    </source>
</evidence>
<dbReference type="AlphaFoldDB" id="U4LDR1"/>
<dbReference type="FunFam" id="3.30.1520.10:FF:000037">
    <property type="entry name" value="Sorting nexin mvp-1"/>
    <property type="match status" value="1"/>
</dbReference>
<dbReference type="GO" id="GO:0006623">
    <property type="term" value="P:protein targeting to vacuole"/>
    <property type="evidence" value="ECO:0007669"/>
    <property type="project" value="TreeGrafter"/>
</dbReference>
<dbReference type="SMART" id="SM00312">
    <property type="entry name" value="PX"/>
    <property type="match status" value="1"/>
</dbReference>
<dbReference type="eggNOG" id="KOG2273">
    <property type="taxonomic scope" value="Eukaryota"/>
</dbReference>
<feature type="compositionally biased region" description="Low complexity" evidence="11">
    <location>
        <begin position="249"/>
        <end position="266"/>
    </location>
</feature>
<keyword evidence="9" id="KW-0472">Membrane</keyword>
<comment type="subcellular location">
    <subcellularLocation>
        <location evidence="3">Cytoplasm</location>
    </subcellularLocation>
    <subcellularLocation>
        <location evidence="2">Membrane</location>
        <topology evidence="2">Peripheral membrane protein</topology>
        <orientation evidence="2">Cytoplasmic side</orientation>
    </subcellularLocation>
</comment>
<keyword evidence="14" id="KW-1185">Reference proteome</keyword>
<dbReference type="Pfam" id="PF19566">
    <property type="entry name" value="Snx8_BAR_dom"/>
    <property type="match status" value="1"/>
</dbReference>
<reference evidence="13 14" key="1">
    <citation type="journal article" date="2013" name="PLoS Genet.">
        <title>The genome and development-dependent transcriptomes of Pyronema confluens: a window into fungal evolution.</title>
        <authorList>
            <person name="Traeger S."/>
            <person name="Altegoer F."/>
            <person name="Freitag M."/>
            <person name="Gabaldon T."/>
            <person name="Kempken F."/>
            <person name="Kumar A."/>
            <person name="Marcet-Houben M."/>
            <person name="Poggeler S."/>
            <person name="Stajich J.E."/>
            <person name="Nowrousian M."/>
        </authorList>
    </citation>
    <scope>NUCLEOTIDE SEQUENCE [LARGE SCALE GENOMIC DNA]</scope>
    <source>
        <strain evidence="14">CBS 100304</strain>
        <tissue evidence="13">Vegetative mycelium</tissue>
    </source>
</reference>
<dbReference type="OrthoDB" id="10064318at2759"/>
<dbReference type="Gene3D" id="3.30.1520.10">
    <property type="entry name" value="Phox-like domain"/>
    <property type="match status" value="1"/>
</dbReference>
<keyword evidence="8" id="KW-0653">Protein transport</keyword>
<dbReference type="Gene3D" id="1.20.1270.60">
    <property type="entry name" value="Arfaptin homology (AH) domain/BAR domain"/>
    <property type="match status" value="1"/>
</dbReference>
<dbReference type="PANTHER" id="PTHR47554">
    <property type="entry name" value="SORTING NEXIN MVP1"/>
    <property type="match status" value="1"/>
</dbReference>
<dbReference type="CDD" id="cd06866">
    <property type="entry name" value="PX_SNX8_Mvp1p_like"/>
    <property type="match status" value="1"/>
</dbReference>
<dbReference type="GO" id="GO:0005829">
    <property type="term" value="C:cytosol"/>
    <property type="evidence" value="ECO:0007669"/>
    <property type="project" value="GOC"/>
</dbReference>
<dbReference type="InterPro" id="IPR028662">
    <property type="entry name" value="SNX8/Mvp1"/>
</dbReference>
<dbReference type="Pfam" id="PF00787">
    <property type="entry name" value="PX"/>
    <property type="match status" value="1"/>
</dbReference>
<evidence type="ECO:0000256" key="7">
    <source>
        <dbReference type="ARBA" id="ARBA00022490"/>
    </source>
</evidence>
<dbReference type="InterPro" id="IPR001683">
    <property type="entry name" value="PX_dom"/>
</dbReference>
<dbReference type="OMA" id="NIPERYD"/>
<dbReference type="GO" id="GO:0042147">
    <property type="term" value="P:retrograde transport, endosome to Golgi"/>
    <property type="evidence" value="ECO:0007669"/>
    <property type="project" value="InterPro"/>
</dbReference>
<keyword evidence="6" id="KW-0813">Transport</keyword>
<evidence type="ECO:0000256" key="9">
    <source>
        <dbReference type="ARBA" id="ARBA00023136"/>
    </source>
</evidence>
<dbReference type="GO" id="GO:0032266">
    <property type="term" value="F:phosphatidylinositol-3-phosphate binding"/>
    <property type="evidence" value="ECO:0007669"/>
    <property type="project" value="TreeGrafter"/>
</dbReference>
<dbReference type="Proteomes" id="UP000018144">
    <property type="component" value="Unassembled WGS sequence"/>
</dbReference>
<dbReference type="GO" id="GO:0005768">
    <property type="term" value="C:endosome"/>
    <property type="evidence" value="ECO:0007669"/>
    <property type="project" value="TreeGrafter"/>
</dbReference>
<gene>
    <name evidence="13" type="ORF">PCON_08370</name>
</gene>
<evidence type="ECO:0000313" key="13">
    <source>
        <dbReference type="EMBL" id="CCX30244.1"/>
    </source>
</evidence>
<evidence type="ECO:0000256" key="8">
    <source>
        <dbReference type="ARBA" id="ARBA00022927"/>
    </source>
</evidence>
<dbReference type="FunFam" id="1.20.1270.60:FF:000072">
    <property type="entry name" value="Sorting nexin MVP1"/>
    <property type="match status" value="1"/>
</dbReference>
<accession>U4LDR1</accession>
<proteinExistence type="inferred from homology"/>
<protein>
    <recommendedName>
        <fullName evidence="5">Sorting nexin MVP1</fullName>
    </recommendedName>
    <alternativeName>
        <fullName evidence="10">Sorting nexin mvp1</fullName>
    </alternativeName>
</protein>
<dbReference type="PROSITE" id="PS50195">
    <property type="entry name" value="PX"/>
    <property type="match status" value="1"/>
</dbReference>
<evidence type="ECO:0000256" key="5">
    <source>
        <dbReference type="ARBA" id="ARBA00014268"/>
    </source>
</evidence>
<feature type="domain" description="PX" evidence="12">
    <location>
        <begin position="385"/>
        <end position="499"/>
    </location>
</feature>
<feature type="region of interest" description="Disordered" evidence="11">
    <location>
        <begin position="1"/>
        <end position="48"/>
    </location>
</feature>
<dbReference type="InterPro" id="IPR027267">
    <property type="entry name" value="AH/BAR_dom_sf"/>
</dbReference>
<dbReference type="PANTHER" id="PTHR47554:SF1">
    <property type="entry name" value="SORTING NEXIN MVP1"/>
    <property type="match status" value="1"/>
</dbReference>
<evidence type="ECO:0000256" key="10">
    <source>
        <dbReference type="ARBA" id="ARBA00072009"/>
    </source>
</evidence>
<dbReference type="SUPFAM" id="SSF64268">
    <property type="entry name" value="PX domain"/>
    <property type="match status" value="1"/>
</dbReference>
<evidence type="ECO:0000256" key="3">
    <source>
        <dbReference type="ARBA" id="ARBA00004496"/>
    </source>
</evidence>
<evidence type="ECO:0000313" key="14">
    <source>
        <dbReference type="Proteomes" id="UP000018144"/>
    </source>
</evidence>
<evidence type="ECO:0000256" key="11">
    <source>
        <dbReference type="SAM" id="MobiDB-lite"/>
    </source>
</evidence>
<dbReference type="STRING" id="1076935.U4LDR1"/>
<name>U4LDR1_PYROM</name>
<evidence type="ECO:0000256" key="2">
    <source>
        <dbReference type="ARBA" id="ARBA00004287"/>
    </source>
</evidence>
<comment type="function">
    <text evidence="1">Required for vacuolar protein sorting.</text>
</comment>
<dbReference type="GO" id="GO:0016020">
    <property type="term" value="C:membrane"/>
    <property type="evidence" value="ECO:0007669"/>
    <property type="project" value="UniProtKB-SubCell"/>
</dbReference>
<feature type="region of interest" description="Disordered" evidence="11">
    <location>
        <begin position="166"/>
        <end position="218"/>
    </location>
</feature>
<dbReference type="CDD" id="cd07597">
    <property type="entry name" value="BAR_SNX8"/>
    <property type="match status" value="1"/>
</dbReference>
<feature type="compositionally biased region" description="Polar residues" evidence="11">
    <location>
        <begin position="208"/>
        <end position="217"/>
    </location>
</feature>
<evidence type="ECO:0000256" key="6">
    <source>
        <dbReference type="ARBA" id="ARBA00022448"/>
    </source>
</evidence>
<evidence type="ECO:0000256" key="4">
    <source>
        <dbReference type="ARBA" id="ARBA00010883"/>
    </source>
</evidence>
<organism evidence="13 14">
    <name type="scientific">Pyronema omphalodes (strain CBS 100304)</name>
    <name type="common">Pyronema confluens</name>
    <dbReference type="NCBI Taxonomy" id="1076935"/>
    <lineage>
        <taxon>Eukaryota</taxon>
        <taxon>Fungi</taxon>
        <taxon>Dikarya</taxon>
        <taxon>Ascomycota</taxon>
        <taxon>Pezizomycotina</taxon>
        <taxon>Pezizomycetes</taxon>
        <taxon>Pezizales</taxon>
        <taxon>Pyronemataceae</taxon>
        <taxon>Pyronema</taxon>
    </lineage>
</organism>
<keyword evidence="7" id="KW-0963">Cytoplasm</keyword>
<dbReference type="InterPro" id="IPR045734">
    <property type="entry name" value="Snx8_BAR_dom"/>
</dbReference>
<dbReference type="InterPro" id="IPR036871">
    <property type="entry name" value="PX_dom_sf"/>
</dbReference>
<dbReference type="EMBL" id="HF935431">
    <property type="protein sequence ID" value="CCX30244.1"/>
    <property type="molecule type" value="Genomic_DNA"/>
</dbReference>
<comment type="similarity">
    <text evidence="4">Belongs to the sorting nexin family.</text>
</comment>
<feature type="region of interest" description="Disordered" evidence="11">
    <location>
        <begin position="249"/>
        <end position="275"/>
    </location>
</feature>